<protein>
    <submittedName>
        <fullName evidence="1">Uncharacterized protein</fullName>
    </submittedName>
</protein>
<dbReference type="AlphaFoldDB" id="A0A7L9FJU7"/>
<sequence length="240" mass="26970">MATSFAKYAAIVKNLRGVVLADFSEERVGEEVGWLTKRFRYRDLGVVPWVLENFKDRLRGRLGGNPFRELYAPVDAVAEAVGAFQEALGVSRAVAELLVFASTYISPGILAGEKFLGELRGLAEDSVYACRKMDLNSWKLHLRVADYTVLDFYEESVEEAIASRTGEADVEAVLRKRRSRISRDKKRYWRIACEEGELFLLYVDNLALAYRESLLGKLRAEACPALSIVPVVYLNPALLP</sequence>
<name>A0A7L9FJU7_9CREN</name>
<dbReference type="EMBL" id="CP062310">
    <property type="protein sequence ID" value="QOJ79065.1"/>
    <property type="molecule type" value="Genomic_DNA"/>
</dbReference>
<dbReference type="Proteomes" id="UP000594121">
    <property type="component" value="Chromosome"/>
</dbReference>
<dbReference type="InParanoid" id="A0A7L9FJU7"/>
<proteinExistence type="predicted"/>
<dbReference type="GeneID" id="59148419"/>
<reference evidence="1 2" key="1">
    <citation type="submission" date="2020-10" db="EMBL/GenBank/DDBJ databases">
        <title>Thermofilum lucidum 3507LT sp. nov. a novel member of Thermofilaceae family isolated from Chile hot spring, and proposal of description order Thermofilales.</title>
        <authorList>
            <person name="Zayulina K.S."/>
            <person name="Elcheninov A.G."/>
            <person name="Toshchakov S.V."/>
            <person name="Kublanov I.V."/>
        </authorList>
    </citation>
    <scope>NUCLEOTIDE SEQUENCE [LARGE SCALE GENOMIC DNA]</scope>
    <source>
        <strain evidence="1 2">3507LT</strain>
    </source>
</reference>
<dbReference type="RefSeq" id="WP_192819037.1">
    <property type="nucleotide sequence ID" value="NZ_CP062310.1"/>
</dbReference>
<dbReference type="KEGG" id="thel:IG193_00945"/>
<gene>
    <name evidence="1" type="ORF">IG193_00945</name>
</gene>
<evidence type="ECO:0000313" key="1">
    <source>
        <dbReference type="EMBL" id="QOJ79065.1"/>
    </source>
</evidence>
<accession>A0A7L9FJU7</accession>
<evidence type="ECO:0000313" key="2">
    <source>
        <dbReference type="Proteomes" id="UP000594121"/>
    </source>
</evidence>
<organism evidence="1 2">
    <name type="scientific">Infirmifilum lucidum</name>
    <dbReference type="NCBI Taxonomy" id="2776706"/>
    <lineage>
        <taxon>Archaea</taxon>
        <taxon>Thermoproteota</taxon>
        <taxon>Thermoprotei</taxon>
        <taxon>Thermofilales</taxon>
        <taxon>Thermofilaceae</taxon>
        <taxon>Infirmifilum</taxon>
    </lineage>
</organism>
<keyword evidence="2" id="KW-1185">Reference proteome</keyword>